<dbReference type="PANTHER" id="PTHR30477:SF13">
    <property type="entry name" value="IRON TRANSPORT SYSTEM MEMBRANE PROTEIN HI_0360-RELATED"/>
    <property type="match status" value="1"/>
</dbReference>
<keyword evidence="3 6" id="KW-0812">Transmembrane</keyword>
<feature type="transmembrane region" description="Helical" evidence="7">
    <location>
        <begin position="202"/>
        <end position="219"/>
    </location>
</feature>
<dbReference type="SUPFAM" id="SSF81345">
    <property type="entry name" value="ABC transporter involved in vitamin B12 uptake, BtuC"/>
    <property type="match status" value="1"/>
</dbReference>
<evidence type="ECO:0000256" key="2">
    <source>
        <dbReference type="ARBA" id="ARBA00008034"/>
    </source>
</evidence>
<feature type="transmembrane region" description="Helical" evidence="7">
    <location>
        <begin position="251"/>
        <end position="272"/>
    </location>
</feature>
<keyword evidence="9" id="KW-1185">Reference proteome</keyword>
<evidence type="ECO:0008006" key="10">
    <source>
        <dbReference type="Google" id="ProtNLM"/>
    </source>
</evidence>
<dbReference type="AlphaFoldDB" id="A0A3A1YRS2"/>
<gene>
    <name evidence="8" type="ORF">CKF58_03530</name>
</gene>
<dbReference type="InterPro" id="IPR001626">
    <property type="entry name" value="ABC_TroCD"/>
</dbReference>
<comment type="similarity">
    <text evidence="2 6">Belongs to the ABC-3 integral membrane protein family.</text>
</comment>
<dbReference type="GO" id="GO:0010043">
    <property type="term" value="P:response to zinc ion"/>
    <property type="evidence" value="ECO:0007669"/>
    <property type="project" value="TreeGrafter"/>
</dbReference>
<dbReference type="CDD" id="cd06550">
    <property type="entry name" value="TM_ABC_iron-siderophores_like"/>
    <property type="match status" value="1"/>
</dbReference>
<reference evidence="8 9" key="1">
    <citation type="submission" date="2017-08" db="EMBL/GenBank/DDBJ databases">
        <title>Reclassification of Bisgaard taxon 37 and 44.</title>
        <authorList>
            <person name="Christensen H."/>
        </authorList>
    </citation>
    <scope>NUCLEOTIDE SEQUENCE [LARGE SCALE GENOMIC DNA]</scope>
    <source>
        <strain evidence="8 9">111</strain>
    </source>
</reference>
<dbReference type="PANTHER" id="PTHR30477">
    <property type="entry name" value="ABC-TRANSPORTER METAL-BINDING PROTEIN"/>
    <property type="match status" value="1"/>
</dbReference>
<dbReference type="Pfam" id="PF00950">
    <property type="entry name" value="ABC-3"/>
    <property type="match status" value="1"/>
</dbReference>
<protein>
    <recommendedName>
        <fullName evidence="10">Manganese/iron transport system permease protein</fullName>
    </recommendedName>
</protein>
<proteinExistence type="inferred from homology"/>
<dbReference type="GO" id="GO:0055085">
    <property type="term" value="P:transmembrane transport"/>
    <property type="evidence" value="ECO:0007669"/>
    <property type="project" value="InterPro"/>
</dbReference>
<dbReference type="GO" id="GO:0043190">
    <property type="term" value="C:ATP-binding cassette (ABC) transporter complex"/>
    <property type="evidence" value="ECO:0007669"/>
    <property type="project" value="InterPro"/>
</dbReference>
<evidence type="ECO:0000256" key="7">
    <source>
        <dbReference type="SAM" id="Phobius"/>
    </source>
</evidence>
<evidence type="ECO:0000256" key="1">
    <source>
        <dbReference type="ARBA" id="ARBA00004141"/>
    </source>
</evidence>
<comment type="caution">
    <text evidence="8">The sequence shown here is derived from an EMBL/GenBank/DDBJ whole genome shotgun (WGS) entry which is preliminary data.</text>
</comment>
<keyword evidence="5 7" id="KW-0472">Membrane</keyword>
<sequence>MLDYLYSLFVEPMQYRFMLYSLLGIVLICFACGIVSTFLILKGWSLYGDALSHAVLPGIVIALAFDFNVAIGIFAISLLVTFVINYFRHHTPFSEQTTLAYVTSSFMGIGFLLYYLHPPGVRINEILFGKIVGLTTANLIGLGVIAALILIIVCTCWRTLAVIFFDRVFAQVIGLKVKVFEYLFYILIAITVMSSLRSVGSLLVVSLLIVPGAMAYILTSRLQYMLWISSVFSVVTGILGLYISYHYSMSTGATIITMQFAAFLLVFFAQYIKRRLHLRAKARAVAARQALGKQTSTGGQPC</sequence>
<feature type="transmembrane region" description="Helical" evidence="7">
    <location>
        <begin position="17"/>
        <end position="41"/>
    </location>
</feature>
<feature type="transmembrane region" description="Helical" evidence="7">
    <location>
        <begin position="99"/>
        <end position="117"/>
    </location>
</feature>
<organism evidence="8 9">
    <name type="scientific">Psittacicella hinzii</name>
    <dbReference type="NCBI Taxonomy" id="2028575"/>
    <lineage>
        <taxon>Bacteria</taxon>
        <taxon>Pseudomonadati</taxon>
        <taxon>Pseudomonadota</taxon>
        <taxon>Gammaproteobacteria</taxon>
        <taxon>Pasteurellales</taxon>
        <taxon>Psittacicellaceae</taxon>
        <taxon>Psittacicella</taxon>
    </lineage>
</organism>
<dbReference type="Proteomes" id="UP000265916">
    <property type="component" value="Unassembled WGS sequence"/>
</dbReference>
<evidence type="ECO:0000256" key="3">
    <source>
        <dbReference type="ARBA" id="ARBA00022692"/>
    </source>
</evidence>
<keyword evidence="4 7" id="KW-1133">Transmembrane helix</keyword>
<comment type="subcellular location">
    <subcellularLocation>
        <location evidence="6">Cell membrane</location>
        <topology evidence="6">Multi-pass membrane protein</topology>
    </subcellularLocation>
    <subcellularLocation>
        <location evidence="1">Membrane</location>
        <topology evidence="1">Multi-pass membrane protein</topology>
    </subcellularLocation>
</comment>
<keyword evidence="6" id="KW-0813">Transport</keyword>
<evidence type="ECO:0000313" key="8">
    <source>
        <dbReference type="EMBL" id="RIY38717.1"/>
    </source>
</evidence>
<dbReference type="OrthoDB" id="9804300at2"/>
<dbReference type="EMBL" id="NRJG01000056">
    <property type="protein sequence ID" value="RIY38717.1"/>
    <property type="molecule type" value="Genomic_DNA"/>
</dbReference>
<feature type="transmembrane region" description="Helical" evidence="7">
    <location>
        <begin position="137"/>
        <end position="165"/>
    </location>
</feature>
<feature type="transmembrane region" description="Helical" evidence="7">
    <location>
        <begin position="177"/>
        <end position="196"/>
    </location>
</feature>
<dbReference type="RefSeq" id="WP_119531031.1">
    <property type="nucleotide sequence ID" value="NZ_JBHSSP010000009.1"/>
</dbReference>
<accession>A0A3A1YRS2</accession>
<dbReference type="InterPro" id="IPR037294">
    <property type="entry name" value="ABC_BtuC-like"/>
</dbReference>
<evidence type="ECO:0000313" key="9">
    <source>
        <dbReference type="Proteomes" id="UP000265916"/>
    </source>
</evidence>
<name>A0A3A1YRS2_9GAMM</name>
<evidence type="ECO:0000256" key="6">
    <source>
        <dbReference type="RuleBase" id="RU003943"/>
    </source>
</evidence>
<evidence type="ECO:0000256" key="5">
    <source>
        <dbReference type="ARBA" id="ARBA00023136"/>
    </source>
</evidence>
<dbReference type="Gene3D" id="1.10.3470.10">
    <property type="entry name" value="ABC transporter involved in vitamin B12 uptake, BtuC"/>
    <property type="match status" value="1"/>
</dbReference>
<feature type="transmembrane region" description="Helical" evidence="7">
    <location>
        <begin position="61"/>
        <end position="87"/>
    </location>
</feature>
<feature type="transmembrane region" description="Helical" evidence="7">
    <location>
        <begin position="226"/>
        <end position="245"/>
    </location>
</feature>
<evidence type="ECO:0000256" key="4">
    <source>
        <dbReference type="ARBA" id="ARBA00022989"/>
    </source>
</evidence>